<dbReference type="AlphaFoldDB" id="A0A6H5H671"/>
<keyword evidence="4" id="KW-1185">Reference proteome</keyword>
<dbReference type="Pfam" id="PF00621">
    <property type="entry name" value="RhoGEF"/>
    <property type="match status" value="1"/>
</dbReference>
<sequence>MTRMSLFPRWLYSWRHIGSARTENWPVIPVAELAVSILRKNKTESQKFEFELLVLFICNSDIVESERQVYVKKWAVQSLEDPTRKGLVPIVVLQAQEEETLEQQDIIFPVISELLETEEEFCRDLKDVVERYIRPLDGPKVPRWVSDKKDSLFGNFREISIFHNTVLLEGIKYYAKEQSGLGRAFLRM</sequence>
<dbReference type="SUPFAM" id="SSF48065">
    <property type="entry name" value="DBL homology domain (DH-domain)"/>
    <property type="match status" value="1"/>
</dbReference>
<dbReference type="GO" id="GO:0005085">
    <property type="term" value="F:guanyl-nucleotide exchange factor activity"/>
    <property type="evidence" value="ECO:0007669"/>
    <property type="project" value="UniProtKB-KW"/>
</dbReference>
<evidence type="ECO:0000313" key="4">
    <source>
        <dbReference type="Proteomes" id="UP000479000"/>
    </source>
</evidence>
<protein>
    <recommendedName>
        <fullName evidence="2">DH domain-containing protein</fullName>
    </recommendedName>
</protein>
<gene>
    <name evidence="3" type="ORF">NTEN_LOCUS17534</name>
</gene>
<evidence type="ECO:0000259" key="2">
    <source>
        <dbReference type="PROSITE" id="PS50010"/>
    </source>
</evidence>
<dbReference type="OrthoDB" id="2570713at2759"/>
<dbReference type="PANTHER" id="PTHR22826">
    <property type="entry name" value="RHO GUANINE EXCHANGE FACTOR-RELATED"/>
    <property type="match status" value="1"/>
</dbReference>
<dbReference type="InterPro" id="IPR035899">
    <property type="entry name" value="DBL_dom_sf"/>
</dbReference>
<dbReference type="EMBL" id="CADCXU010025651">
    <property type="protein sequence ID" value="CAB0012840.1"/>
    <property type="molecule type" value="Genomic_DNA"/>
</dbReference>
<dbReference type="PANTHER" id="PTHR22826:SF211">
    <property type="entry name" value="LD43457P"/>
    <property type="match status" value="1"/>
</dbReference>
<name>A0A6H5H671_9HEMI</name>
<dbReference type="InterPro" id="IPR051336">
    <property type="entry name" value="RhoGEF_Guanine_NuclExch_SF"/>
</dbReference>
<feature type="non-terminal residue" evidence="3">
    <location>
        <position position="188"/>
    </location>
</feature>
<dbReference type="Gene3D" id="1.20.900.10">
    <property type="entry name" value="Dbl homology (DH) domain"/>
    <property type="match status" value="1"/>
</dbReference>
<dbReference type="GO" id="GO:0005737">
    <property type="term" value="C:cytoplasm"/>
    <property type="evidence" value="ECO:0007669"/>
    <property type="project" value="TreeGrafter"/>
</dbReference>
<proteinExistence type="predicted"/>
<reference evidence="3 4" key="1">
    <citation type="submission" date="2020-02" db="EMBL/GenBank/DDBJ databases">
        <authorList>
            <person name="Ferguson B K."/>
        </authorList>
    </citation>
    <scope>NUCLEOTIDE SEQUENCE [LARGE SCALE GENOMIC DNA]</scope>
</reference>
<dbReference type="Proteomes" id="UP000479000">
    <property type="component" value="Unassembled WGS sequence"/>
</dbReference>
<organism evidence="3 4">
    <name type="scientific">Nesidiocoris tenuis</name>
    <dbReference type="NCBI Taxonomy" id="355587"/>
    <lineage>
        <taxon>Eukaryota</taxon>
        <taxon>Metazoa</taxon>
        <taxon>Ecdysozoa</taxon>
        <taxon>Arthropoda</taxon>
        <taxon>Hexapoda</taxon>
        <taxon>Insecta</taxon>
        <taxon>Pterygota</taxon>
        <taxon>Neoptera</taxon>
        <taxon>Paraneoptera</taxon>
        <taxon>Hemiptera</taxon>
        <taxon>Heteroptera</taxon>
        <taxon>Panheteroptera</taxon>
        <taxon>Cimicomorpha</taxon>
        <taxon>Miridae</taxon>
        <taxon>Dicyphina</taxon>
        <taxon>Nesidiocoris</taxon>
    </lineage>
</organism>
<keyword evidence="1" id="KW-0344">Guanine-nucleotide releasing factor</keyword>
<feature type="domain" description="DH" evidence="2">
    <location>
        <begin position="110"/>
        <end position="188"/>
    </location>
</feature>
<accession>A0A6H5H671</accession>
<dbReference type="InterPro" id="IPR000219">
    <property type="entry name" value="DH_dom"/>
</dbReference>
<dbReference type="PROSITE" id="PS50010">
    <property type="entry name" value="DH_2"/>
    <property type="match status" value="1"/>
</dbReference>
<evidence type="ECO:0000313" key="3">
    <source>
        <dbReference type="EMBL" id="CAB0012840.1"/>
    </source>
</evidence>
<evidence type="ECO:0000256" key="1">
    <source>
        <dbReference type="ARBA" id="ARBA00022658"/>
    </source>
</evidence>